<accession>A0AAV5U3A6</accession>
<keyword evidence="2" id="KW-1185">Reference proteome</keyword>
<dbReference type="Proteomes" id="UP001432027">
    <property type="component" value="Unassembled WGS sequence"/>
</dbReference>
<comment type="caution">
    <text evidence="1">The sequence shown here is derived from an EMBL/GenBank/DDBJ whole genome shotgun (WGS) entry which is preliminary data.</text>
</comment>
<proteinExistence type="predicted"/>
<reference evidence="1" key="1">
    <citation type="submission" date="2023-10" db="EMBL/GenBank/DDBJ databases">
        <title>Genome assembly of Pristionchus species.</title>
        <authorList>
            <person name="Yoshida K."/>
            <person name="Sommer R.J."/>
        </authorList>
    </citation>
    <scope>NUCLEOTIDE SEQUENCE</scope>
    <source>
        <strain evidence="1">RS0144</strain>
    </source>
</reference>
<name>A0AAV5U3A6_9BILA</name>
<sequence>LSATMAHTSIEKTPRFAPLCASESIIYSEKQRKIVPLCKSHPEDRMSCPNSVDRHGKLPDTLNRAIKTYHHRSTKSPFRSFAHFAITHEK</sequence>
<dbReference type="EMBL" id="BTSX01000005">
    <property type="protein sequence ID" value="GMT00966.1"/>
    <property type="molecule type" value="Genomic_DNA"/>
</dbReference>
<organism evidence="1 2">
    <name type="scientific">Pristionchus entomophagus</name>
    <dbReference type="NCBI Taxonomy" id="358040"/>
    <lineage>
        <taxon>Eukaryota</taxon>
        <taxon>Metazoa</taxon>
        <taxon>Ecdysozoa</taxon>
        <taxon>Nematoda</taxon>
        <taxon>Chromadorea</taxon>
        <taxon>Rhabditida</taxon>
        <taxon>Rhabditina</taxon>
        <taxon>Diplogasteromorpha</taxon>
        <taxon>Diplogasteroidea</taxon>
        <taxon>Neodiplogasteridae</taxon>
        <taxon>Pristionchus</taxon>
    </lineage>
</organism>
<feature type="non-terminal residue" evidence="1">
    <location>
        <position position="1"/>
    </location>
</feature>
<gene>
    <name evidence="1" type="ORF">PENTCL1PPCAC_23140</name>
</gene>
<dbReference type="AlphaFoldDB" id="A0AAV5U3A6"/>
<evidence type="ECO:0000313" key="1">
    <source>
        <dbReference type="EMBL" id="GMT00966.1"/>
    </source>
</evidence>
<protein>
    <submittedName>
        <fullName evidence="1">Uncharacterized protein</fullName>
    </submittedName>
</protein>
<evidence type="ECO:0000313" key="2">
    <source>
        <dbReference type="Proteomes" id="UP001432027"/>
    </source>
</evidence>